<dbReference type="OrthoDB" id="983143at2"/>
<gene>
    <name evidence="1" type="ORF">SAMN05216323_10502</name>
</gene>
<dbReference type="Pfam" id="PF18939">
    <property type="entry name" value="DUF5686"/>
    <property type="match status" value="1"/>
</dbReference>
<accession>A0A1G6PAP4</accession>
<keyword evidence="2" id="KW-1185">Reference proteome</keyword>
<name>A0A1G6PAP4_9BACT</name>
<dbReference type="AlphaFoldDB" id="A0A1G6PAP4"/>
<evidence type="ECO:0000313" key="2">
    <source>
        <dbReference type="Proteomes" id="UP000199452"/>
    </source>
</evidence>
<sequence length="449" mass="50958">MARTADSTIWQQIRPVALTAEEIQGMALAPNPKLKSDSSKARVDSGGKISRIINGFVSGKVWRTKSERIEFSGILTPTEFRFNTVDGFVTGLYVAYRKTIAAGYFEFKPTVAYAFTRKTLMGTFETSLGYAPIRRGLLEVSVGRISTDFNRESGINVLGNSVASLFFRENYMKLYEHRFVEAKNRIDIANGLVFSMGSAYYDRRELRNNTDFAFIDNSKRSYTSNMPFSSIAPELLRDHKAAVVEFGLSYTPEYFYIKRNTRKIMVRSKYPTFWTKIKMAGPNDQEGFSQFVQLQGGISQTIKSVSGNEFAYSITYGDFLSKKNLFFADFKHFNTQEIPINVGVFSNSYQLLDYYSHSASSAWATGFIKYESSFLALKYLPLLSNRMWKEDLYASWLYTKGRAPYWEVGYGLTQIGLFGGVGVFAGFEGQKFTTIGLKACFTFRNEINL</sequence>
<reference evidence="1 2" key="1">
    <citation type="submission" date="2016-09" db="EMBL/GenBank/DDBJ databases">
        <authorList>
            <person name="Capua I."/>
            <person name="De Benedictis P."/>
            <person name="Joannis T."/>
            <person name="Lombin L.H."/>
            <person name="Cattoli G."/>
        </authorList>
    </citation>
    <scope>NUCLEOTIDE SEQUENCE [LARGE SCALE GENOMIC DNA]</scope>
    <source>
        <strain evidence="1 2">A7P-90m</strain>
    </source>
</reference>
<organism evidence="1 2">
    <name type="scientific">Williamwhitmania taraxaci</name>
    <dbReference type="NCBI Taxonomy" id="1640674"/>
    <lineage>
        <taxon>Bacteria</taxon>
        <taxon>Pseudomonadati</taxon>
        <taxon>Bacteroidota</taxon>
        <taxon>Bacteroidia</taxon>
        <taxon>Bacteroidales</taxon>
        <taxon>Williamwhitmaniaceae</taxon>
        <taxon>Williamwhitmania</taxon>
    </lineage>
</organism>
<dbReference type="Proteomes" id="UP000199452">
    <property type="component" value="Unassembled WGS sequence"/>
</dbReference>
<evidence type="ECO:0000313" key="1">
    <source>
        <dbReference type="EMBL" id="SDC77078.1"/>
    </source>
</evidence>
<dbReference type="STRING" id="1640674.SAMN05216323_10502"/>
<protein>
    <submittedName>
        <fullName evidence="1">Uncharacterized protein</fullName>
    </submittedName>
</protein>
<dbReference type="InterPro" id="IPR043741">
    <property type="entry name" value="DUF5686"/>
</dbReference>
<dbReference type="EMBL" id="FMYP01000050">
    <property type="protein sequence ID" value="SDC77078.1"/>
    <property type="molecule type" value="Genomic_DNA"/>
</dbReference>
<proteinExistence type="predicted"/>